<reference evidence="2" key="1">
    <citation type="submission" date="2023-02" db="EMBL/GenBank/DDBJ databases">
        <title>Genome sequence of Hyphococcus flavus.</title>
        <authorList>
            <person name="Rong J.-C."/>
            <person name="Zhao Q."/>
            <person name="Yi M."/>
            <person name="Wu J.-Y."/>
        </authorList>
    </citation>
    <scope>NUCLEOTIDE SEQUENCE</scope>
    <source>
        <strain evidence="2">MCCC 1K03223</strain>
    </source>
</reference>
<dbReference type="EMBL" id="CP118166">
    <property type="protein sequence ID" value="WDI33160.1"/>
    <property type="molecule type" value="Genomic_DNA"/>
</dbReference>
<accession>A0AAF0CCC6</accession>
<dbReference type="AlphaFoldDB" id="A0AAF0CCC6"/>
<feature type="transmembrane region" description="Helical" evidence="1">
    <location>
        <begin position="7"/>
        <end position="27"/>
    </location>
</feature>
<name>A0AAF0CCC6_9PROT</name>
<evidence type="ECO:0000256" key="1">
    <source>
        <dbReference type="SAM" id="Phobius"/>
    </source>
</evidence>
<feature type="transmembrane region" description="Helical" evidence="1">
    <location>
        <begin position="71"/>
        <end position="93"/>
    </location>
</feature>
<dbReference type="KEGG" id="hfl:PUV54_08115"/>
<keyword evidence="1" id="KW-1133">Transmembrane helix</keyword>
<sequence>MSAFKAGLAYFATVFAVGFILGAVRVFALEPLLGKLASVLIELPVILAVSWFICGRIIDAFHVPKSISARFFMGLLAFALLMTAELMLARYGFDRTPPEQLREMTTASGAVGLVGQIIYGMIPLMQVHARR</sequence>
<evidence type="ECO:0000313" key="3">
    <source>
        <dbReference type="Proteomes" id="UP001214043"/>
    </source>
</evidence>
<gene>
    <name evidence="2" type="ORF">PUV54_08115</name>
</gene>
<protein>
    <submittedName>
        <fullName evidence="2">Uncharacterized protein</fullName>
    </submittedName>
</protein>
<organism evidence="2 3">
    <name type="scientific">Hyphococcus flavus</name>
    <dbReference type="NCBI Taxonomy" id="1866326"/>
    <lineage>
        <taxon>Bacteria</taxon>
        <taxon>Pseudomonadati</taxon>
        <taxon>Pseudomonadota</taxon>
        <taxon>Alphaproteobacteria</taxon>
        <taxon>Parvularculales</taxon>
        <taxon>Parvularculaceae</taxon>
        <taxon>Hyphococcus</taxon>
    </lineage>
</organism>
<dbReference type="Proteomes" id="UP001214043">
    <property type="component" value="Chromosome"/>
</dbReference>
<keyword evidence="1" id="KW-0812">Transmembrane</keyword>
<keyword evidence="3" id="KW-1185">Reference proteome</keyword>
<feature type="transmembrane region" description="Helical" evidence="1">
    <location>
        <begin position="105"/>
        <end position="125"/>
    </location>
</feature>
<dbReference type="RefSeq" id="WP_274495126.1">
    <property type="nucleotide sequence ID" value="NZ_CP118166.1"/>
</dbReference>
<evidence type="ECO:0000313" key="2">
    <source>
        <dbReference type="EMBL" id="WDI33160.1"/>
    </source>
</evidence>
<keyword evidence="1" id="KW-0472">Membrane</keyword>
<proteinExistence type="predicted"/>
<feature type="transmembrane region" description="Helical" evidence="1">
    <location>
        <begin position="39"/>
        <end position="59"/>
    </location>
</feature>